<dbReference type="Proteomes" id="UP000188268">
    <property type="component" value="Unassembled WGS sequence"/>
</dbReference>
<keyword evidence="3" id="KW-1185">Reference proteome</keyword>
<name>A0A1R3FUF8_COCAP</name>
<dbReference type="EMBL" id="AWWV01016477">
    <property type="protein sequence ID" value="OMO49447.1"/>
    <property type="molecule type" value="Genomic_DNA"/>
</dbReference>
<protein>
    <submittedName>
        <fullName evidence="2">Uncharacterized protein</fullName>
    </submittedName>
</protein>
<evidence type="ECO:0000256" key="1">
    <source>
        <dbReference type="SAM" id="MobiDB-lite"/>
    </source>
</evidence>
<feature type="compositionally biased region" description="Basic residues" evidence="1">
    <location>
        <begin position="1"/>
        <end position="10"/>
    </location>
</feature>
<accession>A0A1R3FUF8</accession>
<sequence>MALAKIKQKSGQRVEHYIAR</sequence>
<organism evidence="2 3">
    <name type="scientific">Corchorus capsularis</name>
    <name type="common">Jute</name>
    <dbReference type="NCBI Taxonomy" id="210143"/>
    <lineage>
        <taxon>Eukaryota</taxon>
        <taxon>Viridiplantae</taxon>
        <taxon>Streptophyta</taxon>
        <taxon>Embryophyta</taxon>
        <taxon>Tracheophyta</taxon>
        <taxon>Spermatophyta</taxon>
        <taxon>Magnoliopsida</taxon>
        <taxon>eudicotyledons</taxon>
        <taxon>Gunneridae</taxon>
        <taxon>Pentapetalae</taxon>
        <taxon>rosids</taxon>
        <taxon>malvids</taxon>
        <taxon>Malvales</taxon>
        <taxon>Malvaceae</taxon>
        <taxon>Grewioideae</taxon>
        <taxon>Apeibeae</taxon>
        <taxon>Corchorus</taxon>
    </lineage>
</organism>
<evidence type="ECO:0000313" key="3">
    <source>
        <dbReference type="Proteomes" id="UP000188268"/>
    </source>
</evidence>
<feature type="region of interest" description="Disordered" evidence="1">
    <location>
        <begin position="1"/>
        <end position="20"/>
    </location>
</feature>
<evidence type="ECO:0000313" key="2">
    <source>
        <dbReference type="EMBL" id="OMO49447.1"/>
    </source>
</evidence>
<gene>
    <name evidence="2" type="ORF">CCACVL1_30990</name>
</gene>
<comment type="caution">
    <text evidence="2">The sequence shown here is derived from an EMBL/GenBank/DDBJ whole genome shotgun (WGS) entry which is preliminary data.</text>
</comment>
<proteinExistence type="predicted"/>
<reference evidence="2 3" key="1">
    <citation type="submission" date="2013-09" db="EMBL/GenBank/DDBJ databases">
        <title>Corchorus capsularis genome sequencing.</title>
        <authorList>
            <person name="Alam M."/>
            <person name="Haque M.S."/>
            <person name="Islam M.S."/>
            <person name="Emdad E.M."/>
            <person name="Islam M.M."/>
            <person name="Ahmed B."/>
            <person name="Halim A."/>
            <person name="Hossen Q.M.M."/>
            <person name="Hossain M.Z."/>
            <person name="Ahmed R."/>
            <person name="Khan M.M."/>
            <person name="Islam R."/>
            <person name="Rashid M.M."/>
            <person name="Khan S.A."/>
            <person name="Rahman M.S."/>
            <person name="Alam M."/>
        </authorList>
    </citation>
    <scope>NUCLEOTIDE SEQUENCE [LARGE SCALE GENOMIC DNA]</scope>
    <source>
        <strain evidence="3">cv. CVL-1</strain>
        <tissue evidence="2">Whole seedling</tissue>
    </source>
</reference>
<dbReference type="AlphaFoldDB" id="A0A1R3FUF8"/>